<feature type="chain" id="PRO_5031269216" evidence="1">
    <location>
        <begin position="24"/>
        <end position="94"/>
    </location>
</feature>
<evidence type="ECO:0000256" key="1">
    <source>
        <dbReference type="SAM" id="SignalP"/>
    </source>
</evidence>
<name>A0A7Y9FND1_9SPHN</name>
<sequence>MRRVPAFMAAAIAMLAIAAPADARGSLSDAQIKQRIIKQSIAAYPGSCACPYNSARNGSSCGGRSAWSRGGGYAPLCYAKDVDLAQVRAWKQAN</sequence>
<gene>
    <name evidence="2" type="ORF">HD841_002108</name>
</gene>
<protein>
    <submittedName>
        <fullName evidence="2">Uncharacterized protein</fullName>
    </submittedName>
</protein>
<keyword evidence="1" id="KW-0732">Signal</keyword>
<keyword evidence="3" id="KW-1185">Reference proteome</keyword>
<reference evidence="2 3" key="1">
    <citation type="submission" date="2020-08" db="EMBL/GenBank/DDBJ databases">
        <title>The Agave Microbiome: Exploring the role of microbial communities in plant adaptations to desert environments.</title>
        <authorList>
            <person name="Partida-Martinez L.P."/>
        </authorList>
    </citation>
    <scope>NUCLEOTIDE SEQUENCE [LARGE SCALE GENOMIC DNA]</scope>
    <source>
        <strain evidence="2 3">AS2.3</strain>
    </source>
</reference>
<evidence type="ECO:0000313" key="2">
    <source>
        <dbReference type="EMBL" id="NYD90328.1"/>
    </source>
</evidence>
<comment type="caution">
    <text evidence="2">The sequence shown here is derived from an EMBL/GenBank/DDBJ whole genome shotgun (WGS) entry which is preliminary data.</text>
</comment>
<dbReference type="AlphaFoldDB" id="A0A7Y9FND1"/>
<dbReference type="EMBL" id="JACCBY010000002">
    <property type="protein sequence ID" value="NYD90328.1"/>
    <property type="molecule type" value="Genomic_DNA"/>
</dbReference>
<organism evidence="2 3">
    <name type="scientific">Sphingomonas melonis</name>
    <dbReference type="NCBI Taxonomy" id="152682"/>
    <lineage>
        <taxon>Bacteria</taxon>
        <taxon>Pseudomonadati</taxon>
        <taxon>Pseudomonadota</taxon>
        <taxon>Alphaproteobacteria</taxon>
        <taxon>Sphingomonadales</taxon>
        <taxon>Sphingomonadaceae</taxon>
        <taxon>Sphingomonas</taxon>
    </lineage>
</organism>
<evidence type="ECO:0000313" key="3">
    <source>
        <dbReference type="Proteomes" id="UP000517753"/>
    </source>
</evidence>
<proteinExistence type="predicted"/>
<dbReference type="Proteomes" id="UP000517753">
    <property type="component" value="Unassembled WGS sequence"/>
</dbReference>
<dbReference type="RefSeq" id="WP_179508746.1">
    <property type="nucleotide sequence ID" value="NZ_JACCBY010000002.1"/>
</dbReference>
<accession>A0A7Y9FND1</accession>
<feature type="signal peptide" evidence="1">
    <location>
        <begin position="1"/>
        <end position="23"/>
    </location>
</feature>